<proteinExistence type="predicted"/>
<dbReference type="InterPro" id="IPR007159">
    <property type="entry name" value="SpoVT-AbrB_dom"/>
</dbReference>
<dbReference type="NCBIfam" id="TIGR01439">
    <property type="entry name" value="lp_hng_hel_AbrB"/>
    <property type="match status" value="1"/>
</dbReference>
<dbReference type="SMART" id="SM00966">
    <property type="entry name" value="SpoVT_AbrB"/>
    <property type="match status" value="1"/>
</dbReference>
<evidence type="ECO:0000313" key="2">
    <source>
        <dbReference type="Proteomes" id="UP000233425"/>
    </source>
</evidence>
<accession>A0A2N0UIM5</accession>
<dbReference type="Gene3D" id="2.10.260.10">
    <property type="match status" value="1"/>
</dbReference>
<organism evidence="1 2">
    <name type="scientific">Ruminococcus bromii</name>
    <dbReference type="NCBI Taxonomy" id="40518"/>
    <lineage>
        <taxon>Bacteria</taxon>
        <taxon>Bacillati</taxon>
        <taxon>Bacillota</taxon>
        <taxon>Clostridia</taxon>
        <taxon>Eubacteriales</taxon>
        <taxon>Oscillospiraceae</taxon>
        <taxon>Ruminococcus</taxon>
    </lineage>
</organism>
<evidence type="ECO:0000313" key="1">
    <source>
        <dbReference type="EMBL" id="PKD30798.1"/>
    </source>
</evidence>
<dbReference type="InterPro" id="IPR052975">
    <property type="entry name" value="Repressor-like_regulatory"/>
</dbReference>
<dbReference type="PANTHER" id="PTHR34860:SF6">
    <property type="entry name" value="REPRESSOR-LIKE PROTEIN SSO7C3"/>
    <property type="match status" value="1"/>
</dbReference>
<dbReference type="EMBL" id="NNSR01000045">
    <property type="protein sequence ID" value="PKD30798.1"/>
    <property type="molecule type" value="Genomic_DNA"/>
</dbReference>
<dbReference type="AlphaFoldDB" id="A0A2N0UIM5"/>
<name>A0A2N0UIM5_9FIRM</name>
<keyword evidence="2" id="KW-1185">Reference proteome</keyword>
<sequence>MIYTNFREIDKAGRIVISKDIRNHLNIKPGDILHIEADDECVTIKKAESKCVFCNTLDNLIAFGGKYVCRDCVEKLKG</sequence>
<reference evidence="1" key="1">
    <citation type="journal article" date="2018" name="Environ. Microbiol.">
        <title>Sporulation capability and amylosome conservation among diverse human colonic and rumen isolates of the keystone starch-degrader Ruminococcus bromii.</title>
        <authorList>
            <person name="Mukhopadhya I."/>
            <person name="Morais S."/>
            <person name="Laverde-Gomez J."/>
            <person name="Sheridan P.O."/>
            <person name="Walker A.W."/>
            <person name="Kelly W."/>
            <person name="Klieve A.V."/>
            <person name="Ouwerkerk D."/>
            <person name="Duncan S.H."/>
            <person name="Louis P."/>
            <person name="Koropatkin N."/>
            <person name="Cockburn D."/>
            <person name="Kibler R."/>
            <person name="Cooper P.J."/>
            <person name="Sandoval C."/>
            <person name="Crost E."/>
            <person name="Juge N."/>
            <person name="Bayer E.A."/>
            <person name="Flint H.J."/>
        </authorList>
    </citation>
    <scope>NUCLEOTIDE SEQUENCE [LARGE SCALE GENOMIC DNA]</scope>
    <source>
        <strain evidence="1">ATCC 27255</strain>
    </source>
</reference>
<dbReference type="InterPro" id="IPR037914">
    <property type="entry name" value="SpoVT-AbrB_sf"/>
</dbReference>
<comment type="caution">
    <text evidence="1">The sequence shown here is derived from an EMBL/GenBank/DDBJ whole genome shotgun (WGS) entry which is preliminary data.</text>
</comment>
<dbReference type="Proteomes" id="UP000233425">
    <property type="component" value="Unassembled WGS sequence"/>
</dbReference>
<dbReference type="PANTHER" id="PTHR34860">
    <property type="entry name" value="REPRESSOR-LIKE PROTEIN SSO7C3"/>
    <property type="match status" value="1"/>
</dbReference>
<dbReference type="SUPFAM" id="SSF89447">
    <property type="entry name" value="AbrB/MazE/MraZ-like"/>
    <property type="match status" value="1"/>
</dbReference>
<dbReference type="GO" id="GO:0003677">
    <property type="term" value="F:DNA binding"/>
    <property type="evidence" value="ECO:0007669"/>
    <property type="project" value="UniProtKB-UniRule"/>
</dbReference>
<dbReference type="PROSITE" id="PS51740">
    <property type="entry name" value="SPOVT_ABRB"/>
    <property type="match status" value="1"/>
</dbReference>
<protein>
    <submittedName>
        <fullName evidence="1">Transcriptional regulator, AbrB family</fullName>
    </submittedName>
</protein>
<gene>
    <name evidence="1" type="ORF">RBATCC27255_00929</name>
</gene>
<dbReference type="GeneID" id="93769142"/>
<dbReference type="RefSeq" id="WP_015522781.1">
    <property type="nucleotide sequence ID" value="NZ_CABMMZ010000045.1"/>
</dbReference>